<accession>A0ABS2MUI6</accession>
<dbReference type="EMBL" id="JAFBDT010000053">
    <property type="protein sequence ID" value="MBM7563028.1"/>
    <property type="molecule type" value="Genomic_DNA"/>
</dbReference>
<protein>
    <submittedName>
        <fullName evidence="2">Acetyl esterase/lipase</fullName>
    </submittedName>
</protein>
<reference evidence="2 3" key="1">
    <citation type="submission" date="2021-01" db="EMBL/GenBank/DDBJ databases">
        <title>Genomic Encyclopedia of Type Strains, Phase IV (KMG-IV): sequencing the most valuable type-strain genomes for metagenomic binning, comparative biology and taxonomic classification.</title>
        <authorList>
            <person name="Goeker M."/>
        </authorList>
    </citation>
    <scope>NUCLEOTIDE SEQUENCE [LARGE SCALE GENOMIC DNA]</scope>
    <source>
        <strain evidence="2 3">DSM 24436</strain>
    </source>
</reference>
<feature type="domain" description="Alpha/beta hydrolase fold-3" evidence="1">
    <location>
        <begin position="38"/>
        <end position="143"/>
    </location>
</feature>
<proteinExistence type="predicted"/>
<dbReference type="Proteomes" id="UP000767854">
    <property type="component" value="Unassembled WGS sequence"/>
</dbReference>
<sequence>MLLALQNHLCFGYGRLWKQVRVIIIPDYRKSFEAPYPAALSLYARDRNEVKIAFQMPLYPMIDDRMNLDSAIDNIAPVWDSKSNYIAWKLYLGDLFETNEIPIYAAPARADSYKNMPTTITFVGDLEPFRDETIHYVQRLTKIAEKSPASKPPCSRSESAGGG</sequence>
<dbReference type="Gene3D" id="3.40.50.1820">
    <property type="entry name" value="alpha/beta hydrolase"/>
    <property type="match status" value="1"/>
</dbReference>
<dbReference type="InterPro" id="IPR029058">
    <property type="entry name" value="AB_hydrolase_fold"/>
</dbReference>
<keyword evidence="3" id="KW-1185">Reference proteome</keyword>
<evidence type="ECO:0000313" key="3">
    <source>
        <dbReference type="Proteomes" id="UP000767854"/>
    </source>
</evidence>
<gene>
    <name evidence="2" type="ORF">JOC49_002603</name>
</gene>
<evidence type="ECO:0000259" key="1">
    <source>
        <dbReference type="Pfam" id="PF07859"/>
    </source>
</evidence>
<organism evidence="2 3">
    <name type="scientific">Fusibacter tunisiensis</name>
    <dbReference type="NCBI Taxonomy" id="1008308"/>
    <lineage>
        <taxon>Bacteria</taxon>
        <taxon>Bacillati</taxon>
        <taxon>Bacillota</taxon>
        <taxon>Clostridia</taxon>
        <taxon>Eubacteriales</taxon>
        <taxon>Eubacteriales Family XII. Incertae Sedis</taxon>
        <taxon>Fusibacter</taxon>
    </lineage>
</organism>
<dbReference type="Pfam" id="PF07859">
    <property type="entry name" value="Abhydrolase_3"/>
    <property type="match status" value="1"/>
</dbReference>
<dbReference type="SUPFAM" id="SSF53474">
    <property type="entry name" value="alpha/beta-Hydrolases"/>
    <property type="match status" value="1"/>
</dbReference>
<name>A0ABS2MUI6_9FIRM</name>
<comment type="caution">
    <text evidence="2">The sequence shown here is derived from an EMBL/GenBank/DDBJ whole genome shotgun (WGS) entry which is preliminary data.</text>
</comment>
<evidence type="ECO:0000313" key="2">
    <source>
        <dbReference type="EMBL" id="MBM7563028.1"/>
    </source>
</evidence>
<dbReference type="InterPro" id="IPR013094">
    <property type="entry name" value="AB_hydrolase_3"/>
</dbReference>